<dbReference type="InterPro" id="IPR055325">
    <property type="entry name" value="CF161"/>
</dbReference>
<dbReference type="AlphaFoldDB" id="E4X797"/>
<evidence type="ECO:0000313" key="2">
    <source>
        <dbReference type="Proteomes" id="UP000001307"/>
    </source>
</evidence>
<protein>
    <submittedName>
        <fullName evidence="1">Uncharacterized protein</fullName>
    </submittedName>
</protein>
<gene>
    <name evidence="1" type="ORF">GSOID_T00003271001</name>
</gene>
<dbReference type="OrthoDB" id="2126411at2759"/>
<dbReference type="GO" id="GO:0060271">
    <property type="term" value="P:cilium assembly"/>
    <property type="evidence" value="ECO:0007669"/>
    <property type="project" value="TreeGrafter"/>
</dbReference>
<name>E4X797_OIKDI</name>
<accession>E4X797</accession>
<dbReference type="EMBL" id="FN653027">
    <property type="protein sequence ID" value="CBY07909.1"/>
    <property type="molecule type" value="Genomic_DNA"/>
</dbReference>
<organism evidence="1">
    <name type="scientific">Oikopleura dioica</name>
    <name type="common">Tunicate</name>
    <dbReference type="NCBI Taxonomy" id="34765"/>
    <lineage>
        <taxon>Eukaryota</taxon>
        <taxon>Metazoa</taxon>
        <taxon>Chordata</taxon>
        <taxon>Tunicata</taxon>
        <taxon>Appendicularia</taxon>
        <taxon>Copelata</taxon>
        <taxon>Oikopleuridae</taxon>
        <taxon>Oikopleura</taxon>
    </lineage>
</organism>
<sequence length="210" mass="23902">MDPRPFVNAYSARTRVGNWNEDQFRIERENADYERLKAAGLLRHQLVEKIKSRFLAPVKTTGHGDGHMRFGDIVQVRNDAQDTTLAVHTDNEISWTVSACKKSASSKRTSFRVVPCSGPMDELTGNTVLYGQPFALQSCVEPEWYLASDSIEKLQSLSNIAYGRNRVFMVKYLSKATMWSVTAWDPRTRLEFVDTPVLQETVYISWTSVT</sequence>
<dbReference type="PANTHER" id="PTHR24274:SF1">
    <property type="entry name" value="CILIA- AND FLAGELLA-ASSOCIATED PROTEIN 161"/>
    <property type="match status" value="1"/>
</dbReference>
<dbReference type="PANTHER" id="PTHR24274">
    <property type="entry name" value="CILIA- AND FLAGELLA-ASSOCIATED PROTEIN 161"/>
    <property type="match status" value="1"/>
</dbReference>
<proteinExistence type="predicted"/>
<dbReference type="Proteomes" id="UP000001307">
    <property type="component" value="Unassembled WGS sequence"/>
</dbReference>
<dbReference type="GO" id="GO:0031514">
    <property type="term" value="C:motile cilium"/>
    <property type="evidence" value="ECO:0007669"/>
    <property type="project" value="TreeGrafter"/>
</dbReference>
<reference evidence="1" key="1">
    <citation type="journal article" date="2010" name="Science">
        <title>Plasticity of animal genome architecture unmasked by rapid evolution of a pelagic tunicate.</title>
        <authorList>
            <person name="Denoeud F."/>
            <person name="Henriet S."/>
            <person name="Mungpakdee S."/>
            <person name="Aury J.M."/>
            <person name="Da Silva C."/>
            <person name="Brinkmann H."/>
            <person name="Mikhaleva J."/>
            <person name="Olsen L.C."/>
            <person name="Jubin C."/>
            <person name="Canestro C."/>
            <person name="Bouquet J.M."/>
            <person name="Danks G."/>
            <person name="Poulain J."/>
            <person name="Campsteijn C."/>
            <person name="Adamski M."/>
            <person name="Cross I."/>
            <person name="Yadetie F."/>
            <person name="Muffato M."/>
            <person name="Louis A."/>
            <person name="Butcher S."/>
            <person name="Tsagkogeorga G."/>
            <person name="Konrad A."/>
            <person name="Singh S."/>
            <person name="Jensen M.F."/>
            <person name="Cong E.H."/>
            <person name="Eikeseth-Otteraa H."/>
            <person name="Noel B."/>
            <person name="Anthouard V."/>
            <person name="Porcel B.M."/>
            <person name="Kachouri-Lafond R."/>
            <person name="Nishino A."/>
            <person name="Ugolini M."/>
            <person name="Chourrout P."/>
            <person name="Nishida H."/>
            <person name="Aasland R."/>
            <person name="Huzurbazar S."/>
            <person name="Westhof E."/>
            <person name="Delsuc F."/>
            <person name="Lehrach H."/>
            <person name="Reinhardt R."/>
            <person name="Weissenbach J."/>
            <person name="Roy S.W."/>
            <person name="Artiguenave F."/>
            <person name="Postlethwait J.H."/>
            <person name="Manak J.R."/>
            <person name="Thompson E.M."/>
            <person name="Jaillon O."/>
            <person name="Du Pasquier L."/>
            <person name="Boudinot P."/>
            <person name="Liberles D.A."/>
            <person name="Volff J.N."/>
            <person name="Philippe H."/>
            <person name="Lenhard B."/>
            <person name="Roest Crollius H."/>
            <person name="Wincker P."/>
            <person name="Chourrout D."/>
        </authorList>
    </citation>
    <scope>NUCLEOTIDE SEQUENCE [LARGE SCALE GENOMIC DNA]</scope>
</reference>
<dbReference type="InParanoid" id="E4X797"/>
<evidence type="ECO:0000313" key="1">
    <source>
        <dbReference type="EMBL" id="CBY07909.1"/>
    </source>
</evidence>
<keyword evidence="2" id="KW-1185">Reference proteome</keyword>